<reference evidence="4" key="1">
    <citation type="submission" date="2018-09" db="EMBL/GenBank/DDBJ databases">
        <title>Resistance of ancient and modern Acinetobacter lwoffii strains to heavy metals and arsenic revealed by genome analysis.</title>
        <authorList>
            <person name="Mindlin S."/>
            <person name="Petrenko A."/>
            <person name="Kurakov A."/>
            <person name="Beletsky A."/>
            <person name="Mardanov A."/>
            <person name="Petrova M."/>
        </authorList>
    </citation>
    <scope>NUCLEOTIDE SEQUENCE</scope>
    <source>
        <strain evidence="4">ED45-23</strain>
        <plasmid evidence="4">pALWED2.7</plasmid>
    </source>
</reference>
<gene>
    <name evidence="4" type="ORF">ABPAL_F0003</name>
</gene>
<keyword evidence="2" id="KW-0547">Nucleotide-binding</keyword>
<organism evidence="4">
    <name type="scientific">Acinetobacter lwoffii</name>
    <dbReference type="NCBI Taxonomy" id="28090"/>
    <lineage>
        <taxon>Bacteria</taxon>
        <taxon>Pseudomonadati</taxon>
        <taxon>Pseudomonadota</taxon>
        <taxon>Gammaproteobacteria</taxon>
        <taxon>Moraxellales</taxon>
        <taxon>Moraxellaceae</taxon>
        <taxon>Acinetobacter</taxon>
    </lineage>
</organism>
<feature type="active site" evidence="1">
    <location>
        <position position="197"/>
    </location>
</feature>
<dbReference type="InterPro" id="IPR036597">
    <property type="entry name" value="Fido-like_dom_sf"/>
</dbReference>
<keyword evidence="4" id="KW-0614">Plasmid</keyword>
<feature type="binding site" evidence="2">
    <location>
        <begin position="150"/>
        <end position="153"/>
    </location>
    <ligand>
        <name>ATP</name>
        <dbReference type="ChEBI" id="CHEBI:30616"/>
    </ligand>
</feature>
<dbReference type="PANTHER" id="PTHR13504:SF38">
    <property type="entry name" value="FIDO DOMAIN-CONTAINING PROTEIN"/>
    <property type="match status" value="1"/>
</dbReference>
<feature type="binding site" evidence="2">
    <location>
        <begin position="201"/>
        <end position="208"/>
    </location>
    <ligand>
        <name>ATP</name>
        <dbReference type="ChEBI" id="CHEBI:30616"/>
    </ligand>
</feature>
<dbReference type="GO" id="GO:0005524">
    <property type="term" value="F:ATP binding"/>
    <property type="evidence" value="ECO:0007669"/>
    <property type="project" value="UniProtKB-KW"/>
</dbReference>
<dbReference type="EMBL" id="CP032122">
    <property type="protein sequence ID" value="AXX83819.1"/>
    <property type="molecule type" value="Genomic_DNA"/>
</dbReference>
<protein>
    <submittedName>
        <fullName evidence="4">Fic family protein</fullName>
    </submittedName>
</protein>
<dbReference type="InterPro" id="IPR003812">
    <property type="entry name" value="Fido"/>
</dbReference>
<dbReference type="Gene3D" id="1.10.3290.10">
    <property type="entry name" value="Fido-like domain"/>
    <property type="match status" value="1"/>
</dbReference>
<dbReference type="SUPFAM" id="SSF140931">
    <property type="entry name" value="Fic-like"/>
    <property type="match status" value="1"/>
</dbReference>
<evidence type="ECO:0000313" key="4">
    <source>
        <dbReference type="EMBL" id="AXX83819.1"/>
    </source>
</evidence>
<proteinExistence type="predicted"/>
<dbReference type="PANTHER" id="PTHR13504">
    <property type="entry name" value="FIDO DOMAIN-CONTAINING PROTEIN DDB_G0283145"/>
    <property type="match status" value="1"/>
</dbReference>
<dbReference type="AlphaFoldDB" id="A0A385H789"/>
<geneLocation type="plasmid" evidence="4">
    <name>pALWED2.7</name>
</geneLocation>
<dbReference type="RefSeq" id="WP_159373053.1">
    <property type="nucleotide sequence ID" value="NZ_CP032122.2"/>
</dbReference>
<sequence length="392" mass="45515">MDITPIASTYSPELEEKLFEIIRLDAQLDSTVPSTIRDAIEGLLRVVNSYYSNKIEGNPTKPSELLHLNDESIEYKSKGLLEIKRHIEVQVKLNLQHSNVEEVTSQDFIKKIHEAFYEQCEPSELQILDSDGITTHQIEPGCYRLTNVRVGPHTPPSPEKISAYMSWFSNAYKVKYLPGMSKYWAMAASHHRLAWIHPFLDGNGRVSRLFTDCFMRAIGLKSYGLWSMSRGFARSSEQYYKYLDIADRQRQGSMDGRGILSDDGLTQFTEYFIDVALDQMTYFSSLLEPYKLEERINVYFQLRFNEALFDHKTKKPLKKLPLEAKDIYKTLLHSGPHSRKELQDKFQISEKKLREIVQVMVKDHLIFAPPKHKLQVRLSPHAVEVLFPYLFQ</sequence>
<dbReference type="Pfam" id="PF02661">
    <property type="entry name" value="Fic"/>
    <property type="match status" value="1"/>
</dbReference>
<evidence type="ECO:0000259" key="3">
    <source>
        <dbReference type="PROSITE" id="PS51459"/>
    </source>
</evidence>
<accession>A0A385H789</accession>
<evidence type="ECO:0000256" key="1">
    <source>
        <dbReference type="PIRSR" id="PIRSR640198-1"/>
    </source>
</evidence>
<name>A0A385H789_ACILW</name>
<dbReference type="PROSITE" id="PS51459">
    <property type="entry name" value="FIDO"/>
    <property type="match status" value="1"/>
</dbReference>
<keyword evidence="2" id="KW-0067">ATP-binding</keyword>
<feature type="binding site" evidence="2">
    <location>
        <begin position="239"/>
        <end position="240"/>
    </location>
    <ligand>
        <name>ATP</name>
        <dbReference type="ChEBI" id="CHEBI:30616"/>
    </ligand>
</feature>
<evidence type="ECO:0000256" key="2">
    <source>
        <dbReference type="PIRSR" id="PIRSR640198-2"/>
    </source>
</evidence>
<feature type="domain" description="Fido" evidence="3">
    <location>
        <begin position="104"/>
        <end position="274"/>
    </location>
</feature>
<dbReference type="InterPro" id="IPR040198">
    <property type="entry name" value="Fido_containing"/>
</dbReference>